<accession>A0ABU9Q9G5</accession>
<dbReference type="EC" id="3.4.-.-" evidence="3"/>
<dbReference type="GO" id="GO:0006508">
    <property type="term" value="P:proteolysis"/>
    <property type="evidence" value="ECO:0007669"/>
    <property type="project" value="UniProtKB-KW"/>
</dbReference>
<dbReference type="EMBL" id="JAZHGC010000007">
    <property type="protein sequence ID" value="MEM5286029.1"/>
    <property type="molecule type" value="Genomic_DNA"/>
</dbReference>
<dbReference type="GO" id="GO:0008233">
    <property type="term" value="F:peptidase activity"/>
    <property type="evidence" value="ECO:0007669"/>
    <property type="project" value="UniProtKB-KW"/>
</dbReference>
<feature type="transmembrane region" description="Helical" evidence="1">
    <location>
        <begin position="62"/>
        <end position="83"/>
    </location>
</feature>
<feature type="domain" description="CAAX prenyl protease 2/Lysostaphin resistance protein A-like" evidence="2">
    <location>
        <begin position="61"/>
        <end position="154"/>
    </location>
</feature>
<evidence type="ECO:0000313" key="4">
    <source>
        <dbReference type="Proteomes" id="UP001494588"/>
    </source>
</evidence>
<keyword evidence="3" id="KW-0645">Protease</keyword>
<evidence type="ECO:0000259" key="2">
    <source>
        <dbReference type="Pfam" id="PF02517"/>
    </source>
</evidence>
<keyword evidence="1" id="KW-1133">Transmembrane helix</keyword>
<organism evidence="3 4">
    <name type="scientific">Paraburkholderia sabiae</name>
    <dbReference type="NCBI Taxonomy" id="273251"/>
    <lineage>
        <taxon>Bacteria</taxon>
        <taxon>Pseudomonadati</taxon>
        <taxon>Pseudomonadota</taxon>
        <taxon>Betaproteobacteria</taxon>
        <taxon>Burkholderiales</taxon>
        <taxon>Burkholderiaceae</taxon>
        <taxon>Paraburkholderia</taxon>
    </lineage>
</organism>
<keyword evidence="1" id="KW-0472">Membrane</keyword>
<proteinExistence type="predicted"/>
<reference evidence="3 4" key="1">
    <citation type="submission" date="2024-01" db="EMBL/GenBank/DDBJ databases">
        <title>The diversity of rhizobia nodulating Mimosa spp. in eleven states of Brazil covering several biomes is determined by host plant, location, and edaphic factors.</title>
        <authorList>
            <person name="Rouws L."/>
            <person name="Barauna A."/>
            <person name="Beukes C."/>
            <person name="De Faria S.M."/>
            <person name="Gross E."/>
            <person name="Dos Reis Junior F.B."/>
            <person name="Simon M."/>
            <person name="Maluk M."/>
            <person name="Odee D.W."/>
            <person name="Kenicer G."/>
            <person name="Young J.P.W."/>
            <person name="Reis V.M."/>
            <person name="Zilli J."/>
            <person name="James E.K."/>
        </authorList>
    </citation>
    <scope>NUCLEOTIDE SEQUENCE [LARGE SCALE GENOMIC DNA]</scope>
    <source>
        <strain evidence="3 4">JPY77</strain>
    </source>
</reference>
<name>A0ABU9Q9G5_9BURK</name>
<evidence type="ECO:0000256" key="1">
    <source>
        <dbReference type="SAM" id="Phobius"/>
    </source>
</evidence>
<sequence>MLERSLRRRSVLAVAAWPTWQLVVSGALASFAGQYAIAAVMLRVFGDPSHVANIFVGHPRWVELFFTIVLAPLYETLIFQWGIITLLHGLLRRSWHFAGIVSTVVFGLCHGYTDWRAISLTATSATLAAVFVIEARRGGTPVVATVSTHALFNTLVVWAHWA</sequence>
<keyword evidence="4" id="KW-1185">Reference proteome</keyword>
<dbReference type="InterPro" id="IPR003675">
    <property type="entry name" value="Rce1/LyrA-like_dom"/>
</dbReference>
<evidence type="ECO:0000313" key="3">
    <source>
        <dbReference type="EMBL" id="MEM5286029.1"/>
    </source>
</evidence>
<dbReference type="Proteomes" id="UP001494588">
    <property type="component" value="Unassembled WGS sequence"/>
</dbReference>
<gene>
    <name evidence="3" type="ORF">V4C55_09920</name>
</gene>
<protein>
    <submittedName>
        <fullName evidence="3">CPBP family glutamic-type intramembrane protease</fullName>
        <ecNumber evidence="3">3.4.-.-</ecNumber>
    </submittedName>
</protein>
<dbReference type="RefSeq" id="WP_201647231.1">
    <property type="nucleotide sequence ID" value="NZ_CAJHCS010000001.1"/>
</dbReference>
<dbReference type="Pfam" id="PF02517">
    <property type="entry name" value="Rce1-like"/>
    <property type="match status" value="1"/>
</dbReference>
<keyword evidence="3" id="KW-0378">Hydrolase</keyword>
<comment type="caution">
    <text evidence="3">The sequence shown here is derived from an EMBL/GenBank/DDBJ whole genome shotgun (WGS) entry which is preliminary data.</text>
</comment>
<keyword evidence="1" id="KW-0812">Transmembrane</keyword>